<reference evidence="1" key="1">
    <citation type="journal article" date="2012" name="Nature">
        <title>The tomato genome sequence provides insights into fleshy fruit evolution.</title>
        <authorList>
            <consortium name="Tomato Genome Consortium"/>
        </authorList>
    </citation>
    <scope>NUCLEOTIDE SEQUENCE [LARGE SCALE GENOMIC DNA]</scope>
    <source>
        <strain evidence="1">cv. Heinz 1706</strain>
    </source>
</reference>
<protein>
    <submittedName>
        <fullName evidence="1">Uncharacterized protein</fullName>
    </submittedName>
</protein>
<accession>A0A3Q7I369</accession>
<reference evidence="1" key="2">
    <citation type="submission" date="2019-01" db="UniProtKB">
        <authorList>
            <consortium name="EnsemblPlants"/>
        </authorList>
    </citation>
    <scope>IDENTIFICATION</scope>
    <source>
        <strain evidence="1">cv. Heinz 1706</strain>
    </source>
</reference>
<evidence type="ECO:0000313" key="1">
    <source>
        <dbReference type="EnsemblPlants" id="Solyc09g055330.1.1.1"/>
    </source>
</evidence>
<name>A0A3Q7I369_SOLLC</name>
<dbReference type="PaxDb" id="4081-Solyc09g055330.1.1"/>
<dbReference type="EnsemblPlants" id="Solyc09g055330.1.1">
    <property type="protein sequence ID" value="Solyc09g055330.1.1.1"/>
    <property type="gene ID" value="Solyc09g055330.1"/>
</dbReference>
<dbReference type="AlphaFoldDB" id="A0A3Q7I369"/>
<proteinExistence type="predicted"/>
<organism evidence="1">
    <name type="scientific">Solanum lycopersicum</name>
    <name type="common">Tomato</name>
    <name type="synonym">Lycopersicon esculentum</name>
    <dbReference type="NCBI Taxonomy" id="4081"/>
    <lineage>
        <taxon>Eukaryota</taxon>
        <taxon>Viridiplantae</taxon>
        <taxon>Streptophyta</taxon>
        <taxon>Embryophyta</taxon>
        <taxon>Tracheophyta</taxon>
        <taxon>Spermatophyta</taxon>
        <taxon>Magnoliopsida</taxon>
        <taxon>eudicotyledons</taxon>
        <taxon>Gunneridae</taxon>
        <taxon>Pentapetalae</taxon>
        <taxon>asterids</taxon>
        <taxon>lamiids</taxon>
        <taxon>Solanales</taxon>
        <taxon>Solanaceae</taxon>
        <taxon>Solanoideae</taxon>
        <taxon>Solaneae</taxon>
        <taxon>Solanum</taxon>
        <taxon>Solanum subgen. Lycopersicon</taxon>
    </lineage>
</organism>
<dbReference type="Proteomes" id="UP000004994">
    <property type="component" value="Chromosome 9"/>
</dbReference>
<dbReference type="InParanoid" id="A0A3Q7I369"/>
<dbReference type="Gramene" id="Solyc09g055330.1.1">
    <property type="protein sequence ID" value="Solyc09g055330.1.1.1"/>
    <property type="gene ID" value="Solyc09g055330.1"/>
</dbReference>
<keyword evidence="2" id="KW-1185">Reference proteome</keyword>
<evidence type="ECO:0000313" key="2">
    <source>
        <dbReference type="Proteomes" id="UP000004994"/>
    </source>
</evidence>
<sequence>MVATCARKAPGTRRSPPCVGAVWLPIHKAWGDGGAARTYGGLDTPQFSMPWYGASARA</sequence>